<feature type="domain" description="Copper amine oxidase-like N-terminal" evidence="21">
    <location>
        <begin position="31"/>
        <end position="107"/>
    </location>
</feature>
<dbReference type="Gene3D" id="3.30.457.10">
    <property type="entry name" value="Copper amine oxidase-like, N-terminal domain"/>
    <property type="match status" value="1"/>
</dbReference>
<dbReference type="SUPFAM" id="SSF54416">
    <property type="entry name" value="Amine oxidase N-terminal region"/>
    <property type="match status" value="2"/>
</dbReference>
<feature type="domain" description="Copper amine oxidase N2-terminal" evidence="19">
    <location>
        <begin position="121"/>
        <end position="206"/>
    </location>
</feature>
<comment type="function">
    <text evidence="16">Active on tyramine, tryptamine, beta-phenethylamine and dopamine.</text>
</comment>
<comment type="cofactor">
    <cofactor evidence="1">
        <name>Ca(2+)</name>
        <dbReference type="ChEBI" id="CHEBI:29108"/>
    </cofactor>
</comment>
<evidence type="ECO:0000256" key="2">
    <source>
        <dbReference type="ARBA" id="ARBA00001935"/>
    </source>
</evidence>
<dbReference type="EC" id="1.4.3.-" evidence="17"/>
<keyword evidence="11" id="KW-0128">Catecholamine metabolism</keyword>
<evidence type="ECO:0000259" key="20">
    <source>
        <dbReference type="Pfam" id="PF02728"/>
    </source>
</evidence>
<keyword evidence="8 18" id="KW-0732">Signal</keyword>
<evidence type="ECO:0000256" key="3">
    <source>
        <dbReference type="ARBA" id="ARBA00001936"/>
    </source>
</evidence>
<sequence>MAILSPRKTALALAVALFCAWQSPAFAHGGEAHMVPMDKTLQDFGADVQWDDYAQMFTLIKDGAYVKVKPGAKTAIVNGKTLELQVPVVMKDGKAWVSDTFINDVFQSGLDQTFQVEKRAHPLNSLSAAEISAAVAIVKAAADFKPNTRFTEISLREPDKKAVWDFALNGTPVNAPRAADVIMLDGKHVIEAVVDLQNKKVLSWTPIKDAHGMVLLDDFASVQNIINASSEFAEVLKKHGIDDPSKVITTPLTVGYFDGKDGLKQDARLLKVVSYLDVGDGNYWAHPIENLVAVVDLEQKKIIKIERGADDPGADGGPPL</sequence>
<evidence type="ECO:0000256" key="7">
    <source>
        <dbReference type="ARBA" id="ARBA00022723"/>
    </source>
</evidence>
<keyword evidence="9" id="KW-0574">Periplasm</keyword>
<keyword evidence="12 17" id="KW-0560">Oxidoreductase</keyword>
<gene>
    <name evidence="22" type="primary">maoA_1</name>
    <name evidence="22" type="ORF">NCTC9149_03799</name>
</gene>
<dbReference type="InterPro" id="IPR016182">
    <property type="entry name" value="Cu_amine_oxidase_N-reg"/>
</dbReference>
<comment type="subunit">
    <text evidence="6">Homodimer.</text>
</comment>
<comment type="similarity">
    <text evidence="5 17">Belongs to the copper/topaquinone oxidase family.</text>
</comment>
<dbReference type="Pfam" id="PF02727">
    <property type="entry name" value="Cu_amine_oxidN2"/>
    <property type="match status" value="1"/>
</dbReference>
<feature type="signal peptide" evidence="18">
    <location>
        <begin position="1"/>
        <end position="27"/>
    </location>
</feature>
<dbReference type="InterPro" id="IPR036582">
    <property type="entry name" value="Mao_N_sf"/>
</dbReference>
<comment type="cofactor">
    <cofactor evidence="17">
        <name>Cu cation</name>
        <dbReference type="ChEBI" id="CHEBI:23378"/>
    </cofactor>
    <text evidence="17">Contains 1 topaquinone per subunit.</text>
</comment>
<dbReference type="SUPFAM" id="SSF55383">
    <property type="entry name" value="Copper amine oxidase, domain N"/>
    <property type="match status" value="1"/>
</dbReference>
<name>A0A7H4P4K4_9ENTR</name>
<dbReference type="GO" id="GO:0006584">
    <property type="term" value="P:catecholamine metabolic process"/>
    <property type="evidence" value="ECO:0007669"/>
    <property type="project" value="UniProtKB-KW"/>
</dbReference>
<feature type="domain" description="Copper amine oxidase N3-terminal" evidence="20">
    <location>
        <begin position="213"/>
        <end position="307"/>
    </location>
</feature>
<evidence type="ECO:0000256" key="17">
    <source>
        <dbReference type="RuleBase" id="RU000672"/>
    </source>
</evidence>
<dbReference type="InterPro" id="IPR015800">
    <property type="entry name" value="Cu_amine_oxidase_N2"/>
</dbReference>
<dbReference type="InterPro" id="IPR000269">
    <property type="entry name" value="Cu_amine_oxidase"/>
</dbReference>
<dbReference type="GO" id="GO:0048038">
    <property type="term" value="F:quinone binding"/>
    <property type="evidence" value="ECO:0007669"/>
    <property type="project" value="InterPro"/>
</dbReference>
<dbReference type="GO" id="GO:0005507">
    <property type="term" value="F:copper ion binding"/>
    <property type="evidence" value="ECO:0007669"/>
    <property type="project" value="InterPro"/>
</dbReference>
<evidence type="ECO:0000256" key="18">
    <source>
        <dbReference type="SAM" id="SignalP"/>
    </source>
</evidence>
<organism evidence="22 23">
    <name type="scientific">Klebsiella grimontii</name>
    <dbReference type="NCBI Taxonomy" id="2058152"/>
    <lineage>
        <taxon>Bacteria</taxon>
        <taxon>Pseudomonadati</taxon>
        <taxon>Pseudomonadota</taxon>
        <taxon>Gammaproteobacteria</taxon>
        <taxon>Enterobacterales</taxon>
        <taxon>Enterobacteriaceae</taxon>
        <taxon>Klebsiella/Raoultella group</taxon>
        <taxon>Klebsiella</taxon>
    </lineage>
</organism>
<evidence type="ECO:0000256" key="14">
    <source>
        <dbReference type="ARBA" id="ARBA00023211"/>
    </source>
</evidence>
<keyword evidence="14" id="KW-0464">Manganese</keyword>
<comment type="cofactor">
    <cofactor evidence="3">
        <name>Mn(2+)</name>
        <dbReference type="ChEBI" id="CHEBI:29035"/>
    </cofactor>
</comment>
<protein>
    <recommendedName>
        <fullName evidence="17">Amine oxidase</fullName>
        <ecNumber evidence="17">1.4.3.-</ecNumber>
    </recommendedName>
</protein>
<dbReference type="AlphaFoldDB" id="A0A7H4P4K4"/>
<evidence type="ECO:0000259" key="19">
    <source>
        <dbReference type="Pfam" id="PF02727"/>
    </source>
</evidence>
<dbReference type="PANTHER" id="PTHR10638">
    <property type="entry name" value="COPPER AMINE OXIDASE"/>
    <property type="match status" value="1"/>
</dbReference>
<keyword evidence="13 17" id="KW-0186">Copper</keyword>
<comment type="catalytic activity">
    <reaction evidence="15">
        <text>a primary methyl amine + O2 + H2O = an aldehyde + H2O2 + NH4(+)</text>
        <dbReference type="Rhea" id="RHEA:16153"/>
        <dbReference type="ChEBI" id="CHEBI:15377"/>
        <dbReference type="ChEBI" id="CHEBI:15379"/>
        <dbReference type="ChEBI" id="CHEBI:16240"/>
        <dbReference type="ChEBI" id="CHEBI:17478"/>
        <dbReference type="ChEBI" id="CHEBI:28938"/>
        <dbReference type="ChEBI" id="CHEBI:228804"/>
        <dbReference type="EC" id="1.4.3.21"/>
    </reaction>
</comment>
<evidence type="ECO:0000256" key="16">
    <source>
        <dbReference type="ARBA" id="ARBA00056599"/>
    </source>
</evidence>
<dbReference type="Pfam" id="PF07833">
    <property type="entry name" value="Cu_amine_oxidN1"/>
    <property type="match status" value="1"/>
</dbReference>
<evidence type="ECO:0000256" key="4">
    <source>
        <dbReference type="ARBA" id="ARBA00004418"/>
    </source>
</evidence>
<dbReference type="GO" id="GO:0008131">
    <property type="term" value="F:primary methylamine oxidase activity"/>
    <property type="evidence" value="ECO:0007669"/>
    <property type="project" value="UniProtKB-EC"/>
</dbReference>
<reference evidence="22 23" key="1">
    <citation type="submission" date="2018-06" db="EMBL/GenBank/DDBJ databases">
        <authorList>
            <consortium name="Pathogen Informatics"/>
            <person name="Doyle S."/>
        </authorList>
    </citation>
    <scope>NUCLEOTIDE SEQUENCE [LARGE SCALE GENOMIC DNA]</scope>
    <source>
        <strain evidence="22 23">NCTC9149</strain>
    </source>
</reference>
<evidence type="ECO:0000256" key="11">
    <source>
        <dbReference type="ARBA" id="ARBA00022939"/>
    </source>
</evidence>
<evidence type="ECO:0000256" key="12">
    <source>
        <dbReference type="ARBA" id="ARBA00023002"/>
    </source>
</evidence>
<evidence type="ECO:0000256" key="15">
    <source>
        <dbReference type="ARBA" id="ARBA00048032"/>
    </source>
</evidence>
<comment type="subcellular location">
    <subcellularLocation>
        <location evidence="4">Periplasm</location>
    </subcellularLocation>
</comment>
<dbReference type="Proteomes" id="UP000254571">
    <property type="component" value="Unassembled WGS sequence"/>
</dbReference>
<evidence type="ECO:0000256" key="13">
    <source>
        <dbReference type="ARBA" id="ARBA00023008"/>
    </source>
</evidence>
<keyword evidence="7 17" id="KW-0479">Metal-binding</keyword>
<evidence type="ECO:0000256" key="1">
    <source>
        <dbReference type="ARBA" id="ARBA00001913"/>
    </source>
</evidence>
<evidence type="ECO:0000259" key="21">
    <source>
        <dbReference type="Pfam" id="PF07833"/>
    </source>
</evidence>
<dbReference type="InterPro" id="IPR015802">
    <property type="entry name" value="Cu_amine_oxidase_N3"/>
</dbReference>
<dbReference type="PANTHER" id="PTHR10638:SF41">
    <property type="entry name" value="AMINE OXIDASE"/>
    <property type="match status" value="1"/>
</dbReference>
<dbReference type="GO" id="GO:0042597">
    <property type="term" value="C:periplasmic space"/>
    <property type="evidence" value="ECO:0007669"/>
    <property type="project" value="UniProtKB-SubCell"/>
</dbReference>
<evidence type="ECO:0000313" key="22">
    <source>
        <dbReference type="EMBL" id="STW07369.1"/>
    </source>
</evidence>
<evidence type="ECO:0000256" key="9">
    <source>
        <dbReference type="ARBA" id="ARBA00022764"/>
    </source>
</evidence>
<feature type="chain" id="PRO_5028948644" description="Amine oxidase" evidence="18">
    <location>
        <begin position="28"/>
        <end position="320"/>
    </location>
</feature>
<evidence type="ECO:0000313" key="23">
    <source>
        <dbReference type="Proteomes" id="UP000254571"/>
    </source>
</evidence>
<dbReference type="FunFam" id="3.10.450.40:FF:000025">
    <property type="entry name" value="Primary amine oxidase"/>
    <property type="match status" value="1"/>
</dbReference>
<comment type="cofactor">
    <cofactor evidence="2">
        <name>Cu cation</name>
        <dbReference type="ChEBI" id="CHEBI:23378"/>
    </cofactor>
</comment>
<dbReference type="Pfam" id="PF02728">
    <property type="entry name" value="Cu_amine_oxidN3"/>
    <property type="match status" value="1"/>
</dbReference>
<proteinExistence type="inferred from homology"/>
<dbReference type="InterPro" id="IPR012854">
    <property type="entry name" value="Cu_amine_oxidase-like_N"/>
</dbReference>
<comment type="PTM">
    <text evidence="17">Topaquinone (TPQ) is generated by copper-dependent autoxidation of a specific tyrosyl residue.</text>
</comment>
<evidence type="ECO:0000256" key="10">
    <source>
        <dbReference type="ARBA" id="ARBA00022772"/>
    </source>
</evidence>
<comment type="caution">
    <text evidence="22">The sequence shown here is derived from an EMBL/GenBank/DDBJ whole genome shotgun (WGS) entry which is preliminary data.</text>
</comment>
<evidence type="ECO:0000256" key="5">
    <source>
        <dbReference type="ARBA" id="ARBA00007983"/>
    </source>
</evidence>
<keyword evidence="10 17" id="KW-0801">TPQ</keyword>
<dbReference type="EMBL" id="UGMX01000002">
    <property type="protein sequence ID" value="STW07369.1"/>
    <property type="molecule type" value="Genomic_DNA"/>
</dbReference>
<accession>A0A7H4P4K4</accession>
<dbReference type="Gene3D" id="3.10.450.40">
    <property type="match status" value="2"/>
</dbReference>
<evidence type="ECO:0000256" key="8">
    <source>
        <dbReference type="ARBA" id="ARBA00022729"/>
    </source>
</evidence>
<evidence type="ECO:0000256" key="6">
    <source>
        <dbReference type="ARBA" id="ARBA00011738"/>
    </source>
</evidence>